<feature type="region of interest" description="Disordered" evidence="3">
    <location>
        <begin position="154"/>
        <end position="174"/>
    </location>
</feature>
<dbReference type="Gene3D" id="1.10.287.1490">
    <property type="match status" value="1"/>
</dbReference>
<feature type="coiled-coil region" evidence="2">
    <location>
        <begin position="189"/>
        <end position="321"/>
    </location>
</feature>
<dbReference type="PROSITE" id="PS00018">
    <property type="entry name" value="EF_HAND_1"/>
    <property type="match status" value="1"/>
</dbReference>
<evidence type="ECO:0000313" key="6">
    <source>
        <dbReference type="EMBL" id="MBY30684.1"/>
    </source>
</evidence>
<feature type="domain" description="EH" evidence="4">
    <location>
        <begin position="79"/>
        <end position="168"/>
    </location>
</feature>
<name>A0A2S2PMS2_SCHGA</name>
<dbReference type="GO" id="GO:0045296">
    <property type="term" value="F:cadherin binding"/>
    <property type="evidence" value="ECO:0007669"/>
    <property type="project" value="TreeGrafter"/>
</dbReference>
<keyword evidence="1" id="KW-0106">Calcium</keyword>
<dbReference type="SMART" id="SM00027">
    <property type="entry name" value="EH"/>
    <property type="match status" value="1"/>
</dbReference>
<dbReference type="CDD" id="cd00052">
    <property type="entry name" value="EH"/>
    <property type="match status" value="1"/>
</dbReference>
<dbReference type="AlphaFoldDB" id="A0A2S2PMS2"/>
<dbReference type="SUPFAM" id="SSF57997">
    <property type="entry name" value="Tropomyosin"/>
    <property type="match status" value="1"/>
</dbReference>
<dbReference type="InterPro" id="IPR011992">
    <property type="entry name" value="EF-hand-dom_pair"/>
</dbReference>
<protein>
    <submittedName>
        <fullName evidence="6">Epidermal growth factor receptor substrate 15-like 1</fullName>
    </submittedName>
</protein>
<dbReference type="InterPro" id="IPR002048">
    <property type="entry name" value="EF_hand_dom"/>
</dbReference>
<evidence type="ECO:0000256" key="1">
    <source>
        <dbReference type="ARBA" id="ARBA00022837"/>
    </source>
</evidence>
<dbReference type="GO" id="GO:0030132">
    <property type="term" value="C:clathrin coat of coated pit"/>
    <property type="evidence" value="ECO:0007669"/>
    <property type="project" value="TreeGrafter"/>
</dbReference>
<gene>
    <name evidence="6" type="primary">EPS15L1_0</name>
    <name evidence="6" type="ORF">g.160193</name>
</gene>
<dbReference type="PANTHER" id="PTHR11216:SF176">
    <property type="entry name" value="EPIDERMAL GROWTH FACTOR RECEPTOR PATHWAY SUBSTRATE CLONE 15, ISOFORM A"/>
    <property type="match status" value="1"/>
</dbReference>
<dbReference type="InterPro" id="IPR018247">
    <property type="entry name" value="EF_Hand_1_Ca_BS"/>
</dbReference>
<dbReference type="PANTHER" id="PTHR11216">
    <property type="entry name" value="EH DOMAIN"/>
    <property type="match status" value="1"/>
</dbReference>
<dbReference type="GO" id="GO:0016197">
    <property type="term" value="P:endosomal transport"/>
    <property type="evidence" value="ECO:0007669"/>
    <property type="project" value="TreeGrafter"/>
</dbReference>
<dbReference type="InterPro" id="IPR000261">
    <property type="entry name" value="EH_dom"/>
</dbReference>
<dbReference type="GO" id="GO:0005509">
    <property type="term" value="F:calcium ion binding"/>
    <property type="evidence" value="ECO:0007669"/>
    <property type="project" value="InterPro"/>
</dbReference>
<evidence type="ECO:0000259" key="4">
    <source>
        <dbReference type="PROSITE" id="PS50031"/>
    </source>
</evidence>
<keyword evidence="2" id="KW-0175">Coiled coil</keyword>
<dbReference type="EMBL" id="GGMR01018065">
    <property type="protein sequence ID" value="MBY30684.1"/>
    <property type="molecule type" value="Transcribed_RNA"/>
</dbReference>
<feature type="domain" description="EF-hand" evidence="5">
    <location>
        <begin position="78"/>
        <end position="113"/>
    </location>
</feature>
<proteinExistence type="predicted"/>
<evidence type="ECO:0000256" key="2">
    <source>
        <dbReference type="SAM" id="Coils"/>
    </source>
</evidence>
<organism evidence="6">
    <name type="scientific">Schizaphis graminum</name>
    <name type="common">Green bug aphid</name>
    <dbReference type="NCBI Taxonomy" id="13262"/>
    <lineage>
        <taxon>Eukaryota</taxon>
        <taxon>Metazoa</taxon>
        <taxon>Ecdysozoa</taxon>
        <taxon>Arthropoda</taxon>
        <taxon>Hexapoda</taxon>
        <taxon>Insecta</taxon>
        <taxon>Pterygota</taxon>
        <taxon>Neoptera</taxon>
        <taxon>Paraneoptera</taxon>
        <taxon>Hemiptera</taxon>
        <taxon>Sternorrhyncha</taxon>
        <taxon>Aphidomorpha</taxon>
        <taxon>Aphidoidea</taxon>
        <taxon>Aphididae</taxon>
        <taxon>Aphidini</taxon>
        <taxon>Schizaphis</taxon>
    </lineage>
</organism>
<dbReference type="Gene3D" id="1.10.238.10">
    <property type="entry name" value="EF-hand"/>
    <property type="match status" value="1"/>
</dbReference>
<dbReference type="Pfam" id="PF12763">
    <property type="entry name" value="EH"/>
    <property type="match status" value="1"/>
</dbReference>
<reference evidence="6" key="1">
    <citation type="submission" date="2018-04" db="EMBL/GenBank/DDBJ databases">
        <title>Transcriptome of Schizaphis graminum biotype I.</title>
        <authorList>
            <person name="Scully E.D."/>
            <person name="Geib S.M."/>
            <person name="Palmer N.A."/>
            <person name="Koch K."/>
            <person name="Bradshaw J."/>
            <person name="Heng-Moss T."/>
            <person name="Sarath G."/>
        </authorList>
    </citation>
    <scope>NUCLEOTIDE SEQUENCE</scope>
</reference>
<evidence type="ECO:0000259" key="5">
    <source>
        <dbReference type="PROSITE" id="PS50222"/>
    </source>
</evidence>
<evidence type="ECO:0000256" key="3">
    <source>
        <dbReference type="SAM" id="MobiDB-lite"/>
    </source>
</evidence>
<dbReference type="PROSITE" id="PS50031">
    <property type="entry name" value="EH"/>
    <property type="match status" value="2"/>
</dbReference>
<feature type="compositionally biased region" description="Polar residues" evidence="3">
    <location>
        <begin position="165"/>
        <end position="174"/>
    </location>
</feature>
<accession>A0A2S2PMS2</accession>
<dbReference type="GO" id="GO:0006897">
    <property type="term" value="P:endocytosis"/>
    <property type="evidence" value="ECO:0007669"/>
    <property type="project" value="TreeGrafter"/>
</dbReference>
<dbReference type="SUPFAM" id="SSF47473">
    <property type="entry name" value="EF-hand"/>
    <property type="match status" value="1"/>
</dbReference>
<keyword evidence="6" id="KW-0675">Receptor</keyword>
<feature type="domain" description="EH" evidence="4">
    <location>
        <begin position="1"/>
        <end position="28"/>
    </location>
</feature>
<dbReference type="PROSITE" id="PS50222">
    <property type="entry name" value="EF_HAND_2"/>
    <property type="match status" value="1"/>
</dbReference>
<sequence>MHLVYKALEKYAIPSVLPTELLPPAKRKGTTMANSPVPVLPVLSSGVTSNLVKQPPKRPITPSIGLVPLPATWVVTVEEKARYDSMFLESDVDMDGFVSGPEIKDRFLKTGIHQSILAHIWSLCDINQHGKLDMEQFSLAMWLVERKLKGVDPPNTLSPEMVPPSNRTVTPSNSVQIQEKPPIYTNPELDMIQKDIDELVKERLILETEIAQKEADLKIRSGEVKSLQGELDTLSATLKQLENQKGEAQKRLNDLRNQVDNLRRQADEQELTLKVQEADLSSKKQELEELKTLEHKLEKDQAEMGKRLDELNNMLQNSQLQISQVILIIKTILNSFF</sequence>